<dbReference type="SUPFAM" id="SSF53850">
    <property type="entry name" value="Periplasmic binding protein-like II"/>
    <property type="match status" value="1"/>
</dbReference>
<feature type="signal peptide" evidence="9">
    <location>
        <begin position="1"/>
        <end position="17"/>
    </location>
</feature>
<gene>
    <name evidence="10" type="ORF">PMACD_LOCUS14102</name>
</gene>
<evidence type="ECO:0000313" key="11">
    <source>
        <dbReference type="Proteomes" id="UP000663880"/>
    </source>
</evidence>
<evidence type="ECO:0000256" key="9">
    <source>
        <dbReference type="SAM" id="SignalP"/>
    </source>
</evidence>
<evidence type="ECO:0000256" key="6">
    <source>
        <dbReference type="ARBA" id="ARBA00023170"/>
    </source>
</evidence>
<keyword evidence="9" id="KW-0732">Signal</keyword>
<dbReference type="PANTHER" id="PTHR42643">
    <property type="entry name" value="IONOTROPIC RECEPTOR 20A-RELATED"/>
    <property type="match status" value="1"/>
</dbReference>
<keyword evidence="6" id="KW-0675">Receptor</keyword>
<evidence type="ECO:0000256" key="2">
    <source>
        <dbReference type="ARBA" id="ARBA00022475"/>
    </source>
</evidence>
<organism evidence="10 11">
    <name type="scientific">Pieris macdunnoughi</name>
    <dbReference type="NCBI Taxonomy" id="345717"/>
    <lineage>
        <taxon>Eukaryota</taxon>
        <taxon>Metazoa</taxon>
        <taxon>Ecdysozoa</taxon>
        <taxon>Arthropoda</taxon>
        <taxon>Hexapoda</taxon>
        <taxon>Insecta</taxon>
        <taxon>Pterygota</taxon>
        <taxon>Neoptera</taxon>
        <taxon>Endopterygota</taxon>
        <taxon>Lepidoptera</taxon>
        <taxon>Glossata</taxon>
        <taxon>Ditrysia</taxon>
        <taxon>Papilionoidea</taxon>
        <taxon>Pieridae</taxon>
        <taxon>Pierinae</taxon>
        <taxon>Pieris</taxon>
    </lineage>
</organism>
<dbReference type="AlphaFoldDB" id="A0A821X0W7"/>
<sequence length="649" mass="75767">MYLKIGIFFTIISVGCGFEIFTNNHEDNKIDILTTIIKENFVYNGRHTFLLIGMIPDQFYSKLKHLPVTFTITDINKEDEQIEDVVPYPSNYIVFSCQSRNEFESALFKVVTLPYWHPLAYIILVYQSSYDTVSMAQMFYAFWYFKAINVVIIHFDDIHETTYISYFNPYTSSSFELDHIFGCWTVKKITMPISDLDGLICEQGCHNVSIYSKLRTNNLGTCLSFSTSVLSYKNPEAVKKLILFEDKSANYHNYSMNSFAIELDPFLSIKADNGTYTLHKRDGQIWNALSKLMNFSIDLTMNEPAWKHDFDYITNMQEFVSFTQRKKDLVLLPMYQFDVMVVELDNTVPLQDSGVCFMSHRAGFETVVFDLKLFKNNIKMIIEFLLCFLCTWLAFIIFNIEQSRRISFDQIGKDFVNSFRTVLSISVHKPPRRGSFRIFLGIAIWSFFVLNFSSQAAIISFFSVYKKGKEVDTFEDILEKGYEIEGILSPDVVLPETEEKFKRINSKVVPVQNMFICPERMKNDSQRFCLVDCALGRFLERNFLNNGEQYLHIARQDRIHSHYLQMIMHKHSPMTVRLNKYMQMMIEGGLINKWIDYRFDDIKEGAPIKPLSMIDLKGIFQGYCMVLVVCTVIFCVEWLIGIIRCFKKI</sequence>
<evidence type="ECO:0000256" key="8">
    <source>
        <dbReference type="SAM" id="Phobius"/>
    </source>
</evidence>
<evidence type="ECO:0000313" key="10">
    <source>
        <dbReference type="EMBL" id="CAF4934019.1"/>
    </source>
</evidence>
<evidence type="ECO:0000256" key="4">
    <source>
        <dbReference type="ARBA" id="ARBA00022989"/>
    </source>
</evidence>
<keyword evidence="11" id="KW-1185">Reference proteome</keyword>
<dbReference type="InterPro" id="IPR052192">
    <property type="entry name" value="Insect_Ionotropic_Sensory_Rcpt"/>
</dbReference>
<comment type="subcellular location">
    <subcellularLocation>
        <location evidence="1">Cell membrane</location>
        <topology evidence="1">Multi-pass membrane protein</topology>
    </subcellularLocation>
</comment>
<dbReference type="Proteomes" id="UP000663880">
    <property type="component" value="Unassembled WGS sequence"/>
</dbReference>
<evidence type="ECO:0000256" key="3">
    <source>
        <dbReference type="ARBA" id="ARBA00022692"/>
    </source>
</evidence>
<evidence type="ECO:0000256" key="7">
    <source>
        <dbReference type="ARBA" id="ARBA00023180"/>
    </source>
</evidence>
<feature type="transmembrane region" description="Helical" evidence="8">
    <location>
        <begin position="380"/>
        <end position="400"/>
    </location>
</feature>
<comment type="caution">
    <text evidence="10">The sequence shown here is derived from an EMBL/GenBank/DDBJ whole genome shotgun (WGS) entry which is preliminary data.</text>
</comment>
<dbReference type="GO" id="GO:0005886">
    <property type="term" value="C:plasma membrane"/>
    <property type="evidence" value="ECO:0007669"/>
    <property type="project" value="UniProtKB-SubCell"/>
</dbReference>
<proteinExistence type="predicted"/>
<keyword evidence="2" id="KW-1003">Cell membrane</keyword>
<feature type="chain" id="PRO_5032940193" description="Ionotropic receptor" evidence="9">
    <location>
        <begin position="18"/>
        <end position="649"/>
    </location>
</feature>
<dbReference type="PROSITE" id="PS51257">
    <property type="entry name" value="PROKAR_LIPOPROTEIN"/>
    <property type="match status" value="1"/>
</dbReference>
<dbReference type="EMBL" id="CAJOBZ010000063">
    <property type="protein sequence ID" value="CAF4934019.1"/>
    <property type="molecule type" value="Genomic_DNA"/>
</dbReference>
<keyword evidence="3 8" id="KW-0812">Transmembrane</keyword>
<dbReference type="PANTHER" id="PTHR42643:SF38">
    <property type="entry name" value="IONOTROPIC RECEPTOR 100A"/>
    <property type="match status" value="1"/>
</dbReference>
<feature type="transmembrane region" description="Helical" evidence="8">
    <location>
        <begin position="620"/>
        <end position="643"/>
    </location>
</feature>
<feature type="transmembrane region" description="Helical" evidence="8">
    <location>
        <begin position="438"/>
        <end position="465"/>
    </location>
</feature>
<evidence type="ECO:0000256" key="1">
    <source>
        <dbReference type="ARBA" id="ARBA00004651"/>
    </source>
</evidence>
<protein>
    <recommendedName>
        <fullName evidence="12">Ionotropic receptor</fullName>
    </recommendedName>
</protein>
<reference evidence="10" key="1">
    <citation type="submission" date="2021-02" db="EMBL/GenBank/DDBJ databases">
        <authorList>
            <person name="Steward A R."/>
        </authorList>
    </citation>
    <scope>NUCLEOTIDE SEQUENCE</scope>
</reference>
<keyword evidence="7" id="KW-0325">Glycoprotein</keyword>
<keyword evidence="4 8" id="KW-1133">Transmembrane helix</keyword>
<dbReference type="OrthoDB" id="330671at2759"/>
<evidence type="ECO:0000256" key="5">
    <source>
        <dbReference type="ARBA" id="ARBA00023136"/>
    </source>
</evidence>
<name>A0A821X0W7_9NEOP</name>
<keyword evidence="5 8" id="KW-0472">Membrane</keyword>
<accession>A0A821X0W7</accession>
<evidence type="ECO:0008006" key="12">
    <source>
        <dbReference type="Google" id="ProtNLM"/>
    </source>
</evidence>